<feature type="compositionally biased region" description="Polar residues" evidence="1">
    <location>
        <begin position="1"/>
        <end position="10"/>
    </location>
</feature>
<gene>
    <name evidence="2" type="ORF">0_9835_02</name>
</gene>
<name>H9VGF3_PINTA</name>
<sequence>MDSSSLSRETSPPGSDSGVGGSGRPSEAIGYSLAPLFSCDYYEVEHVRNIAQALLSGLAAACVESTMGDLFKTPASVAANVRKEMIEYLRQQSEVYPTQYVMIVGNSGSPEIPVDVVG</sequence>
<protein>
    <submittedName>
        <fullName evidence="2">Uncharacterized protein</fullName>
    </submittedName>
</protein>
<reference evidence="2" key="1">
    <citation type="submission" date="2008-08" db="EMBL/GenBank/DDBJ databases">
        <title>Nucleotide Diversity and Divergence in the Loblolly Pine Gene Space.</title>
        <authorList>
            <person name="Neale D.B."/>
            <person name="Wegrzyn J.L."/>
            <person name="Lee J.M."/>
            <person name="Eckert A.J."/>
            <person name="Liechty J.D."/>
            <person name="Stevens K.A."/>
            <person name="Langley C.H."/>
        </authorList>
    </citation>
    <scope>NUCLEOTIDE SEQUENCE</scope>
    <source>
        <strain evidence="2">1404</strain>
        <tissue evidence="2">Megagametophyte</tissue>
    </source>
</reference>
<evidence type="ECO:0000313" key="2">
    <source>
        <dbReference type="EMBL" id="AFG48846.1"/>
    </source>
</evidence>
<dbReference type="EMBL" id="FJ086800">
    <property type="protein sequence ID" value="AFG48846.1"/>
    <property type="molecule type" value="Genomic_DNA"/>
</dbReference>
<proteinExistence type="predicted"/>
<dbReference type="AlphaFoldDB" id="H9VGF3"/>
<feature type="region of interest" description="Disordered" evidence="1">
    <location>
        <begin position="1"/>
        <end position="24"/>
    </location>
</feature>
<feature type="non-terminal residue" evidence="2">
    <location>
        <position position="118"/>
    </location>
</feature>
<evidence type="ECO:0000256" key="1">
    <source>
        <dbReference type="SAM" id="MobiDB-lite"/>
    </source>
</evidence>
<accession>H9VGF3</accession>
<organism evidence="2">
    <name type="scientific">Pinus taeda</name>
    <name type="common">Loblolly pine</name>
    <dbReference type="NCBI Taxonomy" id="3352"/>
    <lineage>
        <taxon>Eukaryota</taxon>
        <taxon>Viridiplantae</taxon>
        <taxon>Streptophyta</taxon>
        <taxon>Embryophyta</taxon>
        <taxon>Tracheophyta</taxon>
        <taxon>Spermatophyta</taxon>
        <taxon>Pinopsida</taxon>
        <taxon>Pinidae</taxon>
        <taxon>Conifers I</taxon>
        <taxon>Pinales</taxon>
        <taxon>Pinaceae</taxon>
        <taxon>Pinus</taxon>
        <taxon>Pinus subgen. Pinus</taxon>
    </lineage>
</organism>